<dbReference type="EC" id="3.2.1.26" evidence="2"/>
<keyword evidence="3 7" id="KW-0378">Hydrolase</keyword>
<evidence type="ECO:0000256" key="4">
    <source>
        <dbReference type="ARBA" id="ARBA00023295"/>
    </source>
</evidence>
<dbReference type="InterPro" id="IPR023296">
    <property type="entry name" value="Glyco_hydro_beta-prop_sf"/>
</dbReference>
<dbReference type="Gene3D" id="2.115.10.20">
    <property type="entry name" value="Glycosyl hydrolase domain, family 43"/>
    <property type="match status" value="1"/>
</dbReference>
<dbReference type="InterPro" id="IPR001362">
    <property type="entry name" value="Glyco_hydro_32"/>
</dbReference>
<accession>A0A7W8LNE3</accession>
<feature type="domain" description="Glycosyl hydrolase family 32 N-terminal" evidence="6">
    <location>
        <begin position="54"/>
        <end position="324"/>
    </location>
</feature>
<evidence type="ECO:0000259" key="6">
    <source>
        <dbReference type="Pfam" id="PF00251"/>
    </source>
</evidence>
<evidence type="ECO:0000313" key="7">
    <source>
        <dbReference type="EMBL" id="MBB5227360.1"/>
    </source>
</evidence>
<evidence type="ECO:0000256" key="2">
    <source>
        <dbReference type="ARBA" id="ARBA00012758"/>
    </source>
</evidence>
<reference evidence="7 8" key="1">
    <citation type="submission" date="2020-08" db="EMBL/GenBank/DDBJ databases">
        <title>Genomic Encyclopedia of Type Strains, Phase IV (KMG-IV): sequencing the most valuable type-strain genomes for metagenomic binning, comparative biology and taxonomic classification.</title>
        <authorList>
            <person name="Goeker M."/>
        </authorList>
    </citation>
    <scope>NUCLEOTIDE SEQUENCE [LARGE SCALE GENOMIC DNA]</scope>
    <source>
        <strain evidence="7 8">DSM 103462</strain>
    </source>
</reference>
<dbReference type="SUPFAM" id="SSF75005">
    <property type="entry name" value="Arabinanase/levansucrase/invertase"/>
    <property type="match status" value="1"/>
</dbReference>
<evidence type="ECO:0000256" key="5">
    <source>
        <dbReference type="SAM" id="SignalP"/>
    </source>
</evidence>
<dbReference type="Pfam" id="PF00251">
    <property type="entry name" value="Glyco_hydro_32N"/>
    <property type="match status" value="1"/>
</dbReference>
<dbReference type="Gene3D" id="2.60.120.560">
    <property type="entry name" value="Exo-inulinase, domain 1"/>
    <property type="match status" value="1"/>
</dbReference>
<feature type="chain" id="PRO_5031402269" description="beta-fructofuranosidase" evidence="5">
    <location>
        <begin position="28"/>
        <end position="508"/>
    </location>
</feature>
<organism evidence="7 8">
    <name type="scientific">Treponema ruminis</name>
    <dbReference type="NCBI Taxonomy" id="744515"/>
    <lineage>
        <taxon>Bacteria</taxon>
        <taxon>Pseudomonadati</taxon>
        <taxon>Spirochaetota</taxon>
        <taxon>Spirochaetia</taxon>
        <taxon>Spirochaetales</taxon>
        <taxon>Treponemataceae</taxon>
        <taxon>Treponema</taxon>
    </lineage>
</organism>
<keyword evidence="8" id="KW-1185">Reference proteome</keyword>
<dbReference type="GO" id="GO:0004564">
    <property type="term" value="F:beta-fructofuranosidase activity"/>
    <property type="evidence" value="ECO:0007669"/>
    <property type="project" value="UniProtKB-EC"/>
</dbReference>
<feature type="signal peptide" evidence="5">
    <location>
        <begin position="1"/>
        <end position="27"/>
    </location>
</feature>
<dbReference type="AlphaFoldDB" id="A0A7W8LNE3"/>
<dbReference type="CDD" id="cd08995">
    <property type="entry name" value="GH32_EcAec43-like"/>
    <property type="match status" value="1"/>
</dbReference>
<proteinExistence type="inferred from homology"/>
<dbReference type="InterPro" id="IPR051214">
    <property type="entry name" value="GH32_Enzymes"/>
</dbReference>
<dbReference type="PANTHER" id="PTHR43101:SF1">
    <property type="entry name" value="BETA-FRUCTOSIDASE"/>
    <property type="match status" value="1"/>
</dbReference>
<dbReference type="Proteomes" id="UP000518887">
    <property type="component" value="Unassembled WGS sequence"/>
</dbReference>
<dbReference type="PANTHER" id="PTHR43101">
    <property type="entry name" value="BETA-FRUCTOSIDASE"/>
    <property type="match status" value="1"/>
</dbReference>
<evidence type="ECO:0000256" key="1">
    <source>
        <dbReference type="ARBA" id="ARBA00009902"/>
    </source>
</evidence>
<sequence length="508" mass="56719">MKKRNVAFACCAGVLALLVSCASTDEAAEAEGFKTVEHVLYPTPDDAFVADVMPIENNGKLDLYYLYETTHNIQAYHPIHKFSTDNFYKYEDEGLAVPTGIATEPDVAIGTGSFYKAKDGLFHCFYTGHNDAFAAQGKPKECILHAVSRDAITWEKRKDEVLYAPEGYSNNDFRDPQLLWSDDENCYWLLVATREEANGGIVAKFTSTDLKNWTFKGPLYAPHKQWMLECPDLFKMGDKYYLFFSWDCVTYYAVGKTMNGPFTAPKDNVLDGTNFIFYAAKTAELKGKRYLCGWLGRSQDENFDSGKYQWAGNMLIHQLVQHEDGSLGVKMPESIADYFSVKKEFTPGKTEGNVISGNNSFQLSAKKGEKSAVSLGNRESTMLLECDVTIGDNGIAGFAFGNPKKAFKNYYALALDAKRNCIHYEGYKLGGFENIVSSDPIAQTKFTFKPGEKHHVTIVAENEIVILYIDDAKVLSSRIYNSINGADLALFTAESDATFENISMKVPQ</sequence>
<comment type="similarity">
    <text evidence="1">Belongs to the glycosyl hydrolase 32 family.</text>
</comment>
<dbReference type="RefSeq" id="WP_184661523.1">
    <property type="nucleotide sequence ID" value="NZ_CP031518.1"/>
</dbReference>
<evidence type="ECO:0000313" key="8">
    <source>
        <dbReference type="Proteomes" id="UP000518887"/>
    </source>
</evidence>
<gene>
    <name evidence="7" type="ORF">HNP76_002759</name>
</gene>
<evidence type="ECO:0000256" key="3">
    <source>
        <dbReference type="ARBA" id="ARBA00022801"/>
    </source>
</evidence>
<keyword evidence="5" id="KW-0732">Signal</keyword>
<dbReference type="GO" id="GO:0005975">
    <property type="term" value="P:carbohydrate metabolic process"/>
    <property type="evidence" value="ECO:0007669"/>
    <property type="project" value="InterPro"/>
</dbReference>
<dbReference type="InterPro" id="IPR013148">
    <property type="entry name" value="Glyco_hydro_32_N"/>
</dbReference>
<dbReference type="SMART" id="SM00640">
    <property type="entry name" value="Glyco_32"/>
    <property type="match status" value="1"/>
</dbReference>
<dbReference type="PROSITE" id="PS51257">
    <property type="entry name" value="PROKAR_LIPOPROTEIN"/>
    <property type="match status" value="1"/>
</dbReference>
<protein>
    <recommendedName>
        <fullName evidence="2">beta-fructofuranosidase</fullName>
        <ecNumber evidence="2">3.2.1.26</ecNumber>
    </recommendedName>
</protein>
<dbReference type="EMBL" id="JACHFQ010000010">
    <property type="protein sequence ID" value="MBB5227360.1"/>
    <property type="molecule type" value="Genomic_DNA"/>
</dbReference>
<name>A0A7W8LNE3_9SPIR</name>
<keyword evidence="4 7" id="KW-0326">Glycosidase</keyword>
<comment type="caution">
    <text evidence="7">The sequence shown here is derived from an EMBL/GenBank/DDBJ whole genome shotgun (WGS) entry which is preliminary data.</text>
</comment>